<evidence type="ECO:0000313" key="2">
    <source>
        <dbReference type="Proteomes" id="UP000703269"/>
    </source>
</evidence>
<dbReference type="EMBL" id="BPQB01000077">
    <property type="protein sequence ID" value="GJE97811.1"/>
    <property type="molecule type" value="Genomic_DNA"/>
</dbReference>
<dbReference type="InterPro" id="IPR032675">
    <property type="entry name" value="LRR_dom_sf"/>
</dbReference>
<sequence length="430" mass="48143">MVYPFQILVEQLASGRAHPEHTNSTEHTISSLTEEAATSSASSIECILPLELWELIVDHLADDTHALLACALTCSALLSRSRHHLYRRITLLVEEDANNFVQALVNDPRNWGAVHELAVPSQLLCARDGNATPHLFQMLPNLRTLVLYRLQQHAYGHLRTCLAPVQHSITAFSLCAAHITSFSLLAALVSSFPRLQHLTLHDITFMEDVDVARVDAYAPQLALQTLDFRNWALADGTAHMRAMLLWVGRVSRTTLSVVRLHLPLDAGLRTAIQHVLDANRATLHTLILDFGSSYSENIGLQLAGNTALRRLQVHVRTYGIPTCEHLLRHLPDGTALEDLSLVFHAPRNGAWFGAAAFVEIARLRPVLARAQFAGLRRFLVRCSYGLGATYYPPQEDFYCKELVLREWLPDVSPDVWADGLEETFEHVFER</sequence>
<dbReference type="AlphaFoldDB" id="A0A9P3LJS0"/>
<dbReference type="Proteomes" id="UP000703269">
    <property type="component" value="Unassembled WGS sequence"/>
</dbReference>
<protein>
    <submittedName>
        <fullName evidence="1">Uncharacterized protein</fullName>
    </submittedName>
</protein>
<proteinExistence type="predicted"/>
<dbReference type="SUPFAM" id="SSF52047">
    <property type="entry name" value="RNI-like"/>
    <property type="match status" value="1"/>
</dbReference>
<accession>A0A9P3LJS0</accession>
<dbReference type="Gene3D" id="3.80.10.10">
    <property type="entry name" value="Ribonuclease Inhibitor"/>
    <property type="match status" value="1"/>
</dbReference>
<evidence type="ECO:0000313" key="1">
    <source>
        <dbReference type="EMBL" id="GJE97811.1"/>
    </source>
</evidence>
<keyword evidence="2" id="KW-1185">Reference proteome</keyword>
<comment type="caution">
    <text evidence="1">The sequence shown here is derived from an EMBL/GenBank/DDBJ whole genome shotgun (WGS) entry which is preliminary data.</text>
</comment>
<name>A0A9P3LJS0_9APHY</name>
<gene>
    <name evidence="1" type="ORF">PsYK624_140330</name>
</gene>
<organism evidence="1 2">
    <name type="scientific">Phanerochaete sordida</name>
    <dbReference type="NCBI Taxonomy" id="48140"/>
    <lineage>
        <taxon>Eukaryota</taxon>
        <taxon>Fungi</taxon>
        <taxon>Dikarya</taxon>
        <taxon>Basidiomycota</taxon>
        <taxon>Agaricomycotina</taxon>
        <taxon>Agaricomycetes</taxon>
        <taxon>Polyporales</taxon>
        <taxon>Phanerochaetaceae</taxon>
        <taxon>Phanerochaete</taxon>
    </lineage>
</organism>
<dbReference type="OrthoDB" id="2753739at2759"/>
<reference evidence="1 2" key="1">
    <citation type="submission" date="2021-08" db="EMBL/GenBank/DDBJ databases">
        <title>Draft Genome Sequence of Phanerochaete sordida strain YK-624.</title>
        <authorList>
            <person name="Mori T."/>
            <person name="Dohra H."/>
            <person name="Suzuki T."/>
            <person name="Kawagishi H."/>
            <person name="Hirai H."/>
        </authorList>
    </citation>
    <scope>NUCLEOTIDE SEQUENCE [LARGE SCALE GENOMIC DNA]</scope>
    <source>
        <strain evidence="1 2">YK-624</strain>
    </source>
</reference>